<dbReference type="SUPFAM" id="SSF53335">
    <property type="entry name" value="S-adenosyl-L-methionine-dependent methyltransferases"/>
    <property type="match status" value="1"/>
</dbReference>
<dbReference type="EMBL" id="VLLF01000007">
    <property type="protein sequence ID" value="TWI84573.1"/>
    <property type="molecule type" value="Genomic_DNA"/>
</dbReference>
<gene>
    <name evidence="2" type="ORF">JM93_02905</name>
</gene>
<name>A0A562SU21_9HYPH</name>
<sequence>MADAGTTNTENRLFGPPSISRLARRTQYALRQTSRVALYTLHSEAMRRVTQRISKDLPPVSKPVPDGPVPSQQQMLADIAKLFAEDMKAVEAGLYPMPQDGTMSPAELLATSRAFFKDVPKVARRRATMAHQEVNETPPDFASALPRYYRQNFHFQTDGWLSEESARIYDFQVDVLFSGATAAMRRRALVPFAHILQRRDQRKIRYADLACGTGGLIRPALAAFPGLKGIGVDLSEPYLTIARKRLKEPRAAFVTAPAEKLPFADDSMDVLSCVYLFHELPPKIRRQVFSEVARVLKPGGTFLFVDSLQTGDVPEYDGLLTIFPQMFHEPYYMSYLGEDFADMAQAVNLTQTAVAPAFVSRVAVFKKP</sequence>
<feature type="domain" description="Methyltransferase" evidence="1">
    <location>
        <begin position="208"/>
        <end position="300"/>
    </location>
</feature>
<dbReference type="CDD" id="cd02440">
    <property type="entry name" value="AdoMet_MTases"/>
    <property type="match status" value="1"/>
</dbReference>
<dbReference type="AlphaFoldDB" id="A0A562SU21"/>
<comment type="caution">
    <text evidence="2">The sequence shown here is derived from an EMBL/GenBank/DDBJ whole genome shotgun (WGS) entry which is preliminary data.</text>
</comment>
<dbReference type="InterPro" id="IPR029063">
    <property type="entry name" value="SAM-dependent_MTases_sf"/>
</dbReference>
<protein>
    <submittedName>
        <fullName evidence="2">Methyltransferase family protein</fullName>
    </submittedName>
</protein>
<dbReference type="PANTHER" id="PTHR42912">
    <property type="entry name" value="METHYLTRANSFERASE"/>
    <property type="match status" value="1"/>
</dbReference>
<dbReference type="Proteomes" id="UP000320593">
    <property type="component" value="Unassembled WGS sequence"/>
</dbReference>
<accession>A0A562SU21</accession>
<dbReference type="PANTHER" id="PTHR42912:SF81">
    <property type="entry name" value="METHYLTRANSFERASE DOMAIN-CONTAINING PROTEIN"/>
    <property type="match status" value="1"/>
</dbReference>
<dbReference type="Gene3D" id="3.40.50.150">
    <property type="entry name" value="Vaccinia Virus protein VP39"/>
    <property type="match status" value="1"/>
</dbReference>
<evidence type="ECO:0000313" key="2">
    <source>
        <dbReference type="EMBL" id="TWI84573.1"/>
    </source>
</evidence>
<proteinExistence type="predicted"/>
<dbReference type="Pfam" id="PF13649">
    <property type="entry name" value="Methyltransf_25"/>
    <property type="match status" value="1"/>
</dbReference>
<dbReference type="InterPro" id="IPR041698">
    <property type="entry name" value="Methyltransf_25"/>
</dbReference>
<dbReference type="RefSeq" id="WP_145344499.1">
    <property type="nucleotide sequence ID" value="NZ_SMLY01000061.1"/>
</dbReference>
<evidence type="ECO:0000259" key="1">
    <source>
        <dbReference type="Pfam" id="PF13649"/>
    </source>
</evidence>
<evidence type="ECO:0000313" key="3">
    <source>
        <dbReference type="Proteomes" id="UP000320593"/>
    </source>
</evidence>
<dbReference type="OrthoDB" id="9765084at2"/>
<keyword evidence="2" id="KW-0489">Methyltransferase</keyword>
<dbReference type="GO" id="GO:0032259">
    <property type="term" value="P:methylation"/>
    <property type="evidence" value="ECO:0007669"/>
    <property type="project" value="UniProtKB-KW"/>
</dbReference>
<reference evidence="2 3" key="1">
    <citation type="submission" date="2019-07" db="EMBL/GenBank/DDBJ databases">
        <title>Genomic Encyclopedia of Archaeal and Bacterial Type Strains, Phase II (KMG-II): from individual species to whole genera.</title>
        <authorList>
            <person name="Goeker M."/>
        </authorList>
    </citation>
    <scope>NUCLEOTIDE SEQUENCE [LARGE SCALE GENOMIC DNA]</scope>
    <source>
        <strain evidence="2 3">ATCC BAA-252</strain>
    </source>
</reference>
<dbReference type="InterPro" id="IPR050508">
    <property type="entry name" value="Methyltransf_Superfamily"/>
</dbReference>
<keyword evidence="2" id="KW-0808">Transferase</keyword>
<dbReference type="GO" id="GO:0008168">
    <property type="term" value="F:methyltransferase activity"/>
    <property type="evidence" value="ECO:0007669"/>
    <property type="project" value="UniProtKB-KW"/>
</dbReference>
<organism evidence="2 3">
    <name type="scientific">Roseibium hamelinense</name>
    <dbReference type="NCBI Taxonomy" id="150831"/>
    <lineage>
        <taxon>Bacteria</taxon>
        <taxon>Pseudomonadati</taxon>
        <taxon>Pseudomonadota</taxon>
        <taxon>Alphaproteobacteria</taxon>
        <taxon>Hyphomicrobiales</taxon>
        <taxon>Stappiaceae</taxon>
        <taxon>Roseibium</taxon>
    </lineage>
</organism>
<keyword evidence="3" id="KW-1185">Reference proteome</keyword>